<feature type="transmembrane region" description="Helical" evidence="1">
    <location>
        <begin position="179"/>
        <end position="198"/>
    </location>
</feature>
<dbReference type="AlphaFoldDB" id="H9UFV2"/>
<organism evidence="3 4">
    <name type="scientific">Spirochaeta africana (strain ATCC 700263 / DSM 8902 / Z-7692)</name>
    <dbReference type="NCBI Taxonomy" id="889378"/>
    <lineage>
        <taxon>Bacteria</taxon>
        <taxon>Pseudomonadati</taxon>
        <taxon>Spirochaetota</taxon>
        <taxon>Spirochaetia</taxon>
        <taxon>Spirochaetales</taxon>
        <taxon>Spirochaetaceae</taxon>
        <taxon>Spirochaeta</taxon>
    </lineage>
</organism>
<protein>
    <recommendedName>
        <fullName evidence="2">Protein-glutamine gamma-glutamyltransferase-like C-terminal domain-containing protein</fullName>
    </recommendedName>
</protein>
<dbReference type="RefSeq" id="WP_014454393.1">
    <property type="nucleotide sequence ID" value="NC_017098.1"/>
</dbReference>
<dbReference type="Pfam" id="PF13559">
    <property type="entry name" value="DUF4129"/>
    <property type="match status" value="1"/>
</dbReference>
<proteinExistence type="predicted"/>
<dbReference type="eggNOG" id="ENOG5031E15">
    <property type="taxonomic scope" value="Bacteria"/>
</dbReference>
<feature type="transmembrane region" description="Helical" evidence="1">
    <location>
        <begin position="107"/>
        <end position="127"/>
    </location>
</feature>
<evidence type="ECO:0000313" key="3">
    <source>
        <dbReference type="EMBL" id="AFG36395.1"/>
    </source>
</evidence>
<sequence>MSHKKPPQLTSLVIYKRIVHPAIALAPATLVPLLLFAAAIDAAGMPVPWLAMVAVQLLCGVTAVVCEYLFRSEHASVTARLREFGLLFGGLYLAVSLRYGADREPRFAFILDHLLLLGPGFLTWWLTTEGMVRLESRLQVLRLKQGKHGDELHHMLRDNNEFIGETIVALRGMLGMQSFAVVGSTVYVTVLVLSIGRLGWPVILLYPPLVIVYLWIRSYLFAFWEELILASEGLQLPYTHLRRRVRLGLIMLVIAGLLAAGISRNDVLLPHQILLAPINAVIQLFNWMADGQTEAITELPRQVMPEFPQPVTEPAGPDREPGWFSQVLWPLLRQGMVYAIIAAAAGFLTAPFFSKSFRRLVRKYGLLRSLAAGIRYVVELFFYRIQSLRGKQPKEYTVVRSERAGRPVSAGEQDELSRRKRRELDLLGRGYERLIDWAAARGVQFLPSEPPQYFAQRICQKLPQAAPALDRYIELFEKGIFSTRELQADELQEFQLLQRKLRRIRSA</sequence>
<feature type="transmembrane region" description="Helical" evidence="1">
    <location>
        <begin position="49"/>
        <end position="70"/>
    </location>
</feature>
<dbReference type="KEGG" id="sfc:Spiaf_0287"/>
<gene>
    <name evidence="3" type="ordered locus">Spiaf_0287</name>
</gene>
<dbReference type="STRING" id="889378.Spiaf_0287"/>
<feature type="transmembrane region" description="Helical" evidence="1">
    <location>
        <begin position="82"/>
        <end position="101"/>
    </location>
</feature>
<feature type="transmembrane region" description="Helical" evidence="1">
    <location>
        <begin position="21"/>
        <end position="43"/>
    </location>
</feature>
<name>H9UFV2_SPIAZ</name>
<evidence type="ECO:0000256" key="1">
    <source>
        <dbReference type="SAM" id="Phobius"/>
    </source>
</evidence>
<dbReference type="PATRIC" id="fig|889378.3.peg.293"/>
<dbReference type="InterPro" id="IPR025403">
    <property type="entry name" value="TgpA-like_C"/>
</dbReference>
<evidence type="ECO:0000313" key="4">
    <source>
        <dbReference type="Proteomes" id="UP000007383"/>
    </source>
</evidence>
<evidence type="ECO:0000259" key="2">
    <source>
        <dbReference type="Pfam" id="PF13559"/>
    </source>
</evidence>
<dbReference type="EMBL" id="CP003282">
    <property type="protein sequence ID" value="AFG36395.1"/>
    <property type="molecule type" value="Genomic_DNA"/>
</dbReference>
<keyword evidence="1" id="KW-0812">Transmembrane</keyword>
<feature type="transmembrane region" description="Helical" evidence="1">
    <location>
        <begin position="335"/>
        <end position="353"/>
    </location>
</feature>
<dbReference type="HOGENOM" id="CLU_537356_0_0_12"/>
<keyword evidence="1" id="KW-0472">Membrane</keyword>
<feature type="transmembrane region" description="Helical" evidence="1">
    <location>
        <begin position="245"/>
        <end position="262"/>
    </location>
</feature>
<keyword evidence="4" id="KW-1185">Reference proteome</keyword>
<keyword evidence="1" id="KW-1133">Transmembrane helix</keyword>
<feature type="domain" description="Protein-glutamine gamma-glutamyltransferase-like C-terminal" evidence="2">
    <location>
        <begin position="431"/>
        <end position="495"/>
    </location>
</feature>
<dbReference type="Proteomes" id="UP000007383">
    <property type="component" value="Chromosome"/>
</dbReference>
<feature type="transmembrane region" description="Helical" evidence="1">
    <location>
        <begin position="204"/>
        <end position="224"/>
    </location>
</feature>
<accession>H9UFV2</accession>
<reference evidence="4" key="1">
    <citation type="journal article" date="2013" name="Stand. Genomic Sci.">
        <title>Complete genome sequence of the halophilic bacterium Spirochaeta africana type strain (Z-7692(T)) from the alkaline Lake Magadi in the East African Rift.</title>
        <authorList>
            <person name="Liolos K."/>
            <person name="Abt B."/>
            <person name="Scheuner C."/>
            <person name="Teshima H."/>
            <person name="Held B."/>
            <person name="Lapidus A."/>
            <person name="Nolan M."/>
            <person name="Lucas S."/>
            <person name="Deshpande S."/>
            <person name="Cheng J.F."/>
            <person name="Tapia R."/>
            <person name="Goodwin L.A."/>
            <person name="Pitluck S."/>
            <person name="Pagani I."/>
            <person name="Ivanova N."/>
            <person name="Mavromatis K."/>
            <person name="Mikhailova N."/>
            <person name="Huntemann M."/>
            <person name="Pati A."/>
            <person name="Chen A."/>
            <person name="Palaniappan K."/>
            <person name="Land M."/>
            <person name="Rohde M."/>
            <person name="Tindall B.J."/>
            <person name="Detter J.C."/>
            <person name="Goker M."/>
            <person name="Bristow J."/>
            <person name="Eisen J.A."/>
            <person name="Markowitz V."/>
            <person name="Hugenholtz P."/>
            <person name="Woyke T."/>
            <person name="Klenk H.P."/>
            <person name="Kyrpides N.C."/>
        </authorList>
    </citation>
    <scope>NUCLEOTIDE SEQUENCE</scope>
    <source>
        <strain evidence="4">ATCC 700263 / DSM 8902 / Z-7692</strain>
    </source>
</reference>